<feature type="domain" description="Toprim" evidence="1">
    <location>
        <begin position="221"/>
        <end position="297"/>
    </location>
</feature>
<evidence type="ECO:0000313" key="2">
    <source>
        <dbReference type="EMBL" id="KRR12397.1"/>
    </source>
</evidence>
<evidence type="ECO:0000259" key="1">
    <source>
        <dbReference type="Pfam" id="PF13362"/>
    </source>
</evidence>
<sequence>MAQAAAMTSAAAIAQTLGEARREGTAWRCLCPAHGGRSLVLRDGHDALLVKCWGGCATGDVLAQLRHRGLTDRYDQPSRPVSRAPPPKRIGADDAVTQLRTARFLFGLGRAVNQSPAATRYIREARAYTGPIPPTIRYLPACSDYKHAIVCAYGIPAEIEPGVLRLADEAVAGVHLIKLNADGGDRHRPSADDGDPAKITIGRCLGTPMICAPFAECSNALAICEGVEDALSVHAAMGIGAWAAGGATRMPALADSVPAHVDCVSICVDDNKAGRENSARLAELLQGRDIEVRLIPPFEIGSSAR</sequence>
<comment type="caution">
    <text evidence="2">The sequence shown here is derived from an EMBL/GenBank/DDBJ whole genome shotgun (WGS) entry which is preliminary data.</text>
</comment>
<organism evidence="2 3">
    <name type="scientific">Bradyrhizobium valentinum</name>
    <dbReference type="NCBI Taxonomy" id="1518501"/>
    <lineage>
        <taxon>Bacteria</taxon>
        <taxon>Pseudomonadati</taxon>
        <taxon>Pseudomonadota</taxon>
        <taxon>Alphaproteobacteria</taxon>
        <taxon>Hyphomicrobiales</taxon>
        <taxon>Nitrobacteraceae</taxon>
        <taxon>Bradyrhizobium</taxon>
    </lineage>
</organism>
<gene>
    <name evidence="2" type="ORF">CP49_08180</name>
</gene>
<reference evidence="2 3" key="1">
    <citation type="submission" date="2014-03" db="EMBL/GenBank/DDBJ databases">
        <title>Bradyrhizobium valentinum sp. nov., isolated from effective nodules of Lupinus mariae-josephae, a lupine endemic of basic-lime soils in Eastern Spain.</title>
        <authorList>
            <person name="Duran D."/>
            <person name="Rey L."/>
            <person name="Navarro A."/>
            <person name="Busquets A."/>
            <person name="Imperial J."/>
            <person name="Ruiz-Argueso T."/>
        </authorList>
    </citation>
    <scope>NUCLEOTIDE SEQUENCE [LARGE SCALE GENOMIC DNA]</scope>
    <source>
        <strain evidence="2 3">LmjM3</strain>
    </source>
</reference>
<dbReference type="Proteomes" id="UP000051913">
    <property type="component" value="Unassembled WGS sequence"/>
</dbReference>
<keyword evidence="3" id="KW-1185">Reference proteome</keyword>
<accession>A0A0R3M490</accession>
<dbReference type="InterPro" id="IPR006171">
    <property type="entry name" value="TOPRIM_dom"/>
</dbReference>
<evidence type="ECO:0000313" key="3">
    <source>
        <dbReference type="Proteomes" id="UP000051913"/>
    </source>
</evidence>
<proteinExistence type="predicted"/>
<dbReference type="Pfam" id="PF13362">
    <property type="entry name" value="Toprim_3"/>
    <property type="match status" value="1"/>
</dbReference>
<dbReference type="Gene3D" id="3.40.1360.10">
    <property type="match status" value="1"/>
</dbReference>
<protein>
    <recommendedName>
        <fullName evidence="1">Toprim domain-containing protein</fullName>
    </recommendedName>
</protein>
<name>A0A0R3M490_9BRAD</name>
<dbReference type="RefSeq" id="WP_057849172.1">
    <property type="nucleotide sequence ID" value="NZ_LLXX01000029.1"/>
</dbReference>
<dbReference type="CDD" id="cd01029">
    <property type="entry name" value="TOPRIM_primases"/>
    <property type="match status" value="1"/>
</dbReference>
<dbReference type="InterPro" id="IPR034154">
    <property type="entry name" value="TOPRIM_DnaG/twinkle"/>
</dbReference>
<dbReference type="AlphaFoldDB" id="A0A0R3M490"/>
<dbReference type="EMBL" id="LLXX01000029">
    <property type="protein sequence ID" value="KRR12397.1"/>
    <property type="molecule type" value="Genomic_DNA"/>
</dbReference>